<proteinExistence type="predicted"/>
<dbReference type="WBParaSite" id="ECPE_0001543401-mRNA-1">
    <property type="protein sequence ID" value="ECPE_0001543401-mRNA-1"/>
    <property type="gene ID" value="ECPE_0001543401"/>
</dbReference>
<evidence type="ECO:0000313" key="1">
    <source>
        <dbReference type="WBParaSite" id="ECPE_0001543401-mRNA-1"/>
    </source>
</evidence>
<accession>A0A183B859</accession>
<dbReference type="AlphaFoldDB" id="A0A183B859"/>
<reference evidence="1" key="1">
    <citation type="submission" date="2016-06" db="UniProtKB">
        <authorList>
            <consortium name="WormBaseParasite"/>
        </authorList>
    </citation>
    <scope>IDENTIFICATION</scope>
</reference>
<sequence>LNPFSSMGPDGTHPRVLREAASVIAPYYSTLLQNWVAPQTADVRLPVPDPVGLGLKKAWGLHPQWTIWLGQSLSGAAISTALTKCVRIPDQVEERSSNPTYKVF</sequence>
<organism evidence="1">
    <name type="scientific">Echinostoma caproni</name>
    <dbReference type="NCBI Taxonomy" id="27848"/>
    <lineage>
        <taxon>Eukaryota</taxon>
        <taxon>Metazoa</taxon>
        <taxon>Spiralia</taxon>
        <taxon>Lophotrochozoa</taxon>
        <taxon>Platyhelminthes</taxon>
        <taxon>Trematoda</taxon>
        <taxon>Digenea</taxon>
        <taxon>Plagiorchiida</taxon>
        <taxon>Echinostomata</taxon>
        <taxon>Echinostomatoidea</taxon>
        <taxon>Echinostomatidae</taxon>
        <taxon>Echinostoma</taxon>
    </lineage>
</organism>
<name>A0A183B859_9TREM</name>
<protein>
    <submittedName>
        <fullName evidence="1">SGNH/GDSL hydrolase family protein</fullName>
    </submittedName>
</protein>